<dbReference type="NCBIfam" id="TIGR02273">
    <property type="entry name" value="16S_RimM"/>
    <property type="match status" value="1"/>
</dbReference>
<evidence type="ECO:0000313" key="8">
    <source>
        <dbReference type="EMBL" id="AWB67973.1"/>
    </source>
</evidence>
<comment type="subunit">
    <text evidence="5">Binds ribosomal protein uS19.</text>
</comment>
<dbReference type="Pfam" id="PF01782">
    <property type="entry name" value="RimM"/>
    <property type="match status" value="1"/>
</dbReference>
<proteinExistence type="inferred from homology"/>
<organism evidence="8 9">
    <name type="scientific">Saccharobesus litoralis</name>
    <dbReference type="NCBI Taxonomy" id="2172099"/>
    <lineage>
        <taxon>Bacteria</taxon>
        <taxon>Pseudomonadati</taxon>
        <taxon>Pseudomonadota</taxon>
        <taxon>Gammaproteobacteria</taxon>
        <taxon>Alteromonadales</taxon>
        <taxon>Alteromonadaceae</taxon>
        <taxon>Saccharobesus</taxon>
    </lineage>
</organism>
<dbReference type="Pfam" id="PF24986">
    <property type="entry name" value="PRC_RimM"/>
    <property type="match status" value="1"/>
</dbReference>
<evidence type="ECO:0000256" key="4">
    <source>
        <dbReference type="ARBA" id="ARBA00023186"/>
    </source>
</evidence>
<keyword evidence="1 5" id="KW-0963">Cytoplasm</keyword>
<dbReference type="GO" id="GO:0043022">
    <property type="term" value="F:ribosome binding"/>
    <property type="evidence" value="ECO:0007669"/>
    <property type="project" value="InterPro"/>
</dbReference>
<dbReference type="GO" id="GO:0005840">
    <property type="term" value="C:ribosome"/>
    <property type="evidence" value="ECO:0007669"/>
    <property type="project" value="InterPro"/>
</dbReference>
<keyword evidence="9" id="KW-1185">Reference proteome</keyword>
<evidence type="ECO:0000313" key="9">
    <source>
        <dbReference type="Proteomes" id="UP000244441"/>
    </source>
</evidence>
<comment type="similarity">
    <text evidence="5">Belongs to the RimM family.</text>
</comment>
<sequence length="176" mass="20092">MSTTQEKVVLGKLGAVYGIKGWLKVVAYTDYAEDIFNYSHWLIGRDDSWQEAEVVEWRRHNKGLIAKLAHVDVREKAQLLTGMEIAVLSEQLPELDEGEFYWRDLVGMAVVNKQGYNMGQVKSLMETGSNDVLVVKANHNDAFGKTERLIPFVESQTIEQVDQEQRVITVDWDADF</sequence>
<dbReference type="GO" id="GO:0042274">
    <property type="term" value="P:ribosomal small subunit biogenesis"/>
    <property type="evidence" value="ECO:0007669"/>
    <property type="project" value="UniProtKB-UniRule"/>
</dbReference>
<comment type="subcellular location">
    <subcellularLocation>
        <location evidence="5">Cytoplasm</location>
    </subcellularLocation>
</comment>
<dbReference type="InterPro" id="IPR011033">
    <property type="entry name" value="PRC_barrel-like_sf"/>
</dbReference>
<dbReference type="PANTHER" id="PTHR33692">
    <property type="entry name" value="RIBOSOME MATURATION FACTOR RIMM"/>
    <property type="match status" value="1"/>
</dbReference>
<name>A0A2S0VUW3_9ALTE</name>
<dbReference type="KEGG" id="cate:C2869_16770"/>
<keyword evidence="3 5" id="KW-0698">rRNA processing</keyword>
<feature type="domain" description="RimM N-terminal" evidence="6">
    <location>
        <begin position="10"/>
        <end position="90"/>
    </location>
</feature>
<evidence type="ECO:0000256" key="5">
    <source>
        <dbReference type="HAMAP-Rule" id="MF_00014"/>
    </source>
</evidence>
<evidence type="ECO:0000256" key="3">
    <source>
        <dbReference type="ARBA" id="ARBA00022552"/>
    </source>
</evidence>
<accession>A0A2S0VUW3</accession>
<dbReference type="OrthoDB" id="9783509at2"/>
<dbReference type="GO" id="GO:0005737">
    <property type="term" value="C:cytoplasm"/>
    <property type="evidence" value="ECO:0007669"/>
    <property type="project" value="UniProtKB-SubCell"/>
</dbReference>
<dbReference type="InterPro" id="IPR002676">
    <property type="entry name" value="RimM_N"/>
</dbReference>
<evidence type="ECO:0000259" key="6">
    <source>
        <dbReference type="Pfam" id="PF01782"/>
    </source>
</evidence>
<keyword evidence="4 5" id="KW-0143">Chaperone</keyword>
<reference evidence="8 9" key="1">
    <citation type="submission" date="2018-01" db="EMBL/GenBank/DDBJ databases">
        <title>Genome sequence of a Cantenovulum-like bacteria.</title>
        <authorList>
            <person name="Tan W.R."/>
            <person name="Lau N.-S."/>
            <person name="Go F."/>
            <person name="Amirul A.-A.A."/>
        </authorList>
    </citation>
    <scope>NUCLEOTIDE SEQUENCE [LARGE SCALE GENOMIC DNA]</scope>
    <source>
        <strain evidence="8 9">CCB-QB4</strain>
    </source>
</reference>
<dbReference type="Gene3D" id="2.40.30.60">
    <property type="entry name" value="RimM"/>
    <property type="match status" value="1"/>
</dbReference>
<dbReference type="GO" id="GO:0006364">
    <property type="term" value="P:rRNA processing"/>
    <property type="evidence" value="ECO:0007669"/>
    <property type="project" value="UniProtKB-UniRule"/>
</dbReference>
<gene>
    <name evidence="5 8" type="primary">rimM</name>
    <name evidence="8" type="ORF">C2869_16770</name>
</gene>
<protein>
    <recommendedName>
        <fullName evidence="5">Ribosome maturation factor RimM</fullName>
    </recommendedName>
</protein>
<dbReference type="SUPFAM" id="SSF50346">
    <property type="entry name" value="PRC-barrel domain"/>
    <property type="match status" value="1"/>
</dbReference>
<dbReference type="EMBL" id="CP026604">
    <property type="protein sequence ID" value="AWB67973.1"/>
    <property type="molecule type" value="Genomic_DNA"/>
</dbReference>
<comment type="domain">
    <text evidence="5">The PRC barrel domain binds ribosomal protein uS19.</text>
</comment>
<dbReference type="PANTHER" id="PTHR33692:SF1">
    <property type="entry name" value="RIBOSOME MATURATION FACTOR RIMM"/>
    <property type="match status" value="1"/>
</dbReference>
<feature type="domain" description="Ribosome maturation factor RimM PRC barrel" evidence="7">
    <location>
        <begin position="102"/>
        <end position="173"/>
    </location>
</feature>
<dbReference type="InterPro" id="IPR056792">
    <property type="entry name" value="PRC_RimM"/>
</dbReference>
<evidence type="ECO:0000259" key="7">
    <source>
        <dbReference type="Pfam" id="PF24986"/>
    </source>
</evidence>
<keyword evidence="2 5" id="KW-0690">Ribosome biogenesis</keyword>
<comment type="function">
    <text evidence="5">An accessory protein needed during the final step in the assembly of 30S ribosomal subunit, possibly for assembly of the head region. Essential for efficient processing of 16S rRNA. May be needed both before and after RbfA during the maturation of 16S rRNA. It has affinity for free ribosomal 30S subunits but not for 70S ribosomes.</text>
</comment>
<dbReference type="InterPro" id="IPR011961">
    <property type="entry name" value="RimM"/>
</dbReference>
<evidence type="ECO:0000256" key="2">
    <source>
        <dbReference type="ARBA" id="ARBA00022517"/>
    </source>
</evidence>
<dbReference type="Proteomes" id="UP000244441">
    <property type="component" value="Chromosome"/>
</dbReference>
<dbReference type="SUPFAM" id="SSF50447">
    <property type="entry name" value="Translation proteins"/>
    <property type="match status" value="1"/>
</dbReference>
<dbReference type="AlphaFoldDB" id="A0A2S0VUW3"/>
<evidence type="ECO:0000256" key="1">
    <source>
        <dbReference type="ARBA" id="ARBA00022490"/>
    </source>
</evidence>
<dbReference type="InterPro" id="IPR036976">
    <property type="entry name" value="RimM_N_sf"/>
</dbReference>
<dbReference type="HAMAP" id="MF_00014">
    <property type="entry name" value="Ribosome_mat_RimM"/>
    <property type="match status" value="1"/>
</dbReference>
<dbReference type="InterPro" id="IPR009000">
    <property type="entry name" value="Transl_B-barrel_sf"/>
</dbReference>
<dbReference type="RefSeq" id="WP_108604038.1">
    <property type="nucleotide sequence ID" value="NZ_CP026604.1"/>
</dbReference>
<dbReference type="Gene3D" id="2.30.30.240">
    <property type="entry name" value="PRC-barrel domain"/>
    <property type="match status" value="1"/>
</dbReference>